<dbReference type="PANTHER" id="PTHR36985:SF1">
    <property type="entry name" value="TRANSLOCATION AND ASSEMBLY MODULE SUBUNIT TAMB"/>
    <property type="match status" value="1"/>
</dbReference>
<evidence type="ECO:0000256" key="3">
    <source>
        <dbReference type="ARBA" id="ARBA00022989"/>
    </source>
</evidence>
<evidence type="ECO:0000313" key="7">
    <source>
        <dbReference type="EMBL" id="MCW1923804.1"/>
    </source>
</evidence>
<keyword evidence="4 5" id="KW-0472">Membrane</keyword>
<organism evidence="7 8">
    <name type="scientific">Luteolibacter arcticus</name>
    <dbReference type="NCBI Taxonomy" id="1581411"/>
    <lineage>
        <taxon>Bacteria</taxon>
        <taxon>Pseudomonadati</taxon>
        <taxon>Verrucomicrobiota</taxon>
        <taxon>Verrucomicrobiia</taxon>
        <taxon>Verrucomicrobiales</taxon>
        <taxon>Verrucomicrobiaceae</taxon>
        <taxon>Luteolibacter</taxon>
    </lineage>
</organism>
<accession>A0ABT3GJW2</accession>
<dbReference type="RefSeq" id="WP_264487912.1">
    <property type="nucleotide sequence ID" value="NZ_JAPDDT010000006.1"/>
</dbReference>
<dbReference type="EMBL" id="JAPDDT010000006">
    <property type="protein sequence ID" value="MCW1923804.1"/>
    <property type="molecule type" value="Genomic_DNA"/>
</dbReference>
<keyword evidence="3 5" id="KW-1133">Transmembrane helix</keyword>
<reference evidence="7 8" key="1">
    <citation type="submission" date="2022-10" db="EMBL/GenBank/DDBJ databases">
        <title>Luteolibacter arcticus strain CCTCC AB 2014275, whole genome shotgun sequencing project.</title>
        <authorList>
            <person name="Zhao G."/>
            <person name="Shen L."/>
        </authorList>
    </citation>
    <scope>NUCLEOTIDE SEQUENCE [LARGE SCALE GENOMIC DNA]</scope>
    <source>
        <strain evidence="7 8">CCTCC AB 2014275</strain>
    </source>
</reference>
<dbReference type="PANTHER" id="PTHR36985">
    <property type="entry name" value="TRANSLOCATION AND ASSEMBLY MODULE SUBUNIT TAMB"/>
    <property type="match status" value="1"/>
</dbReference>
<comment type="subcellular location">
    <subcellularLocation>
        <location evidence="1">Membrane</location>
        <topology evidence="1">Single-pass membrane protein</topology>
    </subcellularLocation>
</comment>
<sequence>MSTDGESPPEKKKRRRGRKRLTALVLFLVGLAWLNGPGWRWLGEIAAQKALEGSGLTADFELKGTLLGGIKVEKLSVSGGPIRKLEIGSVDPRYQWSKIFRGNLDGLAVDKLDLVLDLAADPLPSRGKPKEEKAQDLSATVKKVRSIILPLDLSAAGLRIQVVRGEENVAVLDSSNFSHLPGSEEFGLAFGEIAIGAGYAFAAQESKIVWQEDRILLDRFDVTPRMGIRDVRVEFPASGKLVASALIQVEDSRIILASDRSSATVKLEGEPLVVQEAMKNFALEIPAGATVRKLEIAAQGLDLTPDQWQATATAEIGGMQYEDWKAETLALDVTKTGSEGTLKWSLAALDSSLTGNASLRWRDLAAGQWTDFEATAKASLPQVTPLFAVLKEKYSVAPKEAPPLPASSLNLEATIDSASSGLRSLAAKWLLSPEKDVAASFAGEAKWTPPDGKIAGTMSSEGHRGTFALDLTAKRYDGSFVLEGFRPERVAAWTATFGVTLPTGMNASGTWQGGGEFGPQPHRGTFDITSFEWVRKDTPPLILRTKGNYNWPQEVVLEQLTAITEGQTINASASFANQVLKIPRIEWKDGETRLVGGQAEIPVPKEMKTAKDFLKQEIPLNVFLESEWIDHTRLAAWLPEKKSPLAGGSGRVRLVVAGTPAAPKVDLDLDLKGVSVPDQPDVPVTDAAVTLDGADGTLALNGQIKPAGYQPVVITGKTAFKPGEWAENPDSVLNEKLEARANIPRLDLATFSKFVPNAEKLAGTLEGQFTASGTIGKPDFGGELRLSKGEFSLKDSPAPPVTNANALIRLEGKDVRLQTLSLEAAGGTLTGVGNVGLADAAKPTFDLNLRGTALPLKRDESMIVRADANLTLRGDLQQAGISGTVDIVDSLFYRDFEILPVRVPFTAPSRPSLPSIDPDEKAAELPAPFANWTLDVLVRTRDPLLIRGNLAKGTATANVRFGGTLANIQPQGTAILSEVEAKLPFSTLKVDNGAATFTPAGGLNPELNIRGTSNIGRYEVNVFFYGPVNAPKTALTSDPPLPESEIMTLLATGTTSDGLEDGQAATMKAAQLILEEWRKGRLPYAEQVAKVLEVLNRVDVRIGEDDPLTGKRLNSATIEVTEKIFVSGSVDKQSNTRVLGAFVLRFK</sequence>
<proteinExistence type="predicted"/>
<keyword evidence="8" id="KW-1185">Reference proteome</keyword>
<evidence type="ECO:0000256" key="2">
    <source>
        <dbReference type="ARBA" id="ARBA00022692"/>
    </source>
</evidence>
<name>A0ABT3GJW2_9BACT</name>
<feature type="domain" description="Translocation and assembly module TamB C-terminal" evidence="6">
    <location>
        <begin position="824"/>
        <end position="1111"/>
    </location>
</feature>
<evidence type="ECO:0000256" key="4">
    <source>
        <dbReference type="ARBA" id="ARBA00023136"/>
    </source>
</evidence>
<dbReference type="Proteomes" id="UP001320876">
    <property type="component" value="Unassembled WGS sequence"/>
</dbReference>
<evidence type="ECO:0000256" key="5">
    <source>
        <dbReference type="SAM" id="Phobius"/>
    </source>
</evidence>
<dbReference type="InterPro" id="IPR007452">
    <property type="entry name" value="TamB_C"/>
</dbReference>
<feature type="transmembrane region" description="Helical" evidence="5">
    <location>
        <begin position="21"/>
        <end position="42"/>
    </location>
</feature>
<dbReference type="Pfam" id="PF04357">
    <property type="entry name" value="TamB"/>
    <property type="match status" value="1"/>
</dbReference>
<evidence type="ECO:0000259" key="6">
    <source>
        <dbReference type="Pfam" id="PF04357"/>
    </source>
</evidence>
<evidence type="ECO:0000256" key="1">
    <source>
        <dbReference type="ARBA" id="ARBA00004167"/>
    </source>
</evidence>
<comment type="caution">
    <text evidence="7">The sequence shown here is derived from an EMBL/GenBank/DDBJ whole genome shotgun (WGS) entry which is preliminary data.</text>
</comment>
<keyword evidence="2 5" id="KW-0812">Transmembrane</keyword>
<evidence type="ECO:0000313" key="8">
    <source>
        <dbReference type="Proteomes" id="UP001320876"/>
    </source>
</evidence>
<protein>
    <submittedName>
        <fullName evidence="7">Translocation/assembly module TamB</fullName>
    </submittedName>
</protein>
<gene>
    <name evidence="7" type="ORF">OKA05_14650</name>
</gene>